<evidence type="ECO:0000313" key="2">
    <source>
        <dbReference type="EMBL" id="KAE9034456.1"/>
    </source>
</evidence>
<sequence>MGVGADQANTTDMTSIDLITTATTPNITGTMAVQLDEAAPDDDGATPTEVTAAFALEIARRDESATRVLRVRAVEQRAEVAVADETARRLHKANKRRGRIKNRHARRTAKQQELKLTTEIIATVTSVRSATALSENPKLAPNVMAEADVDMPEPSDAFRDALKWSVRAVVATDEVRARQQMLADGLARLAESETARLVEWSIENDTRPGVAVQLVTAA</sequence>
<comment type="caution">
    <text evidence="2">The sequence shown here is derived from an EMBL/GenBank/DDBJ whole genome shotgun (WGS) entry which is preliminary data.</text>
</comment>
<organism evidence="2 4">
    <name type="scientific">Phytophthora rubi</name>
    <dbReference type="NCBI Taxonomy" id="129364"/>
    <lineage>
        <taxon>Eukaryota</taxon>
        <taxon>Sar</taxon>
        <taxon>Stramenopiles</taxon>
        <taxon>Oomycota</taxon>
        <taxon>Peronosporomycetes</taxon>
        <taxon>Peronosporales</taxon>
        <taxon>Peronosporaceae</taxon>
        <taxon>Phytophthora</taxon>
    </lineage>
</organism>
<dbReference type="OrthoDB" id="10390462at2759"/>
<accession>A0A6A3MTP5</accession>
<gene>
    <name evidence="2" type="ORF">PR001_g9729</name>
    <name evidence="1" type="ORF">PR002_g9829</name>
    <name evidence="3" type="ORF">PR003_g10053</name>
</gene>
<name>A0A6A3MTP5_9STRA</name>
<dbReference type="Proteomes" id="UP000435112">
    <property type="component" value="Unassembled WGS sequence"/>
</dbReference>
<dbReference type="Proteomes" id="UP000429607">
    <property type="component" value="Unassembled WGS sequence"/>
</dbReference>
<evidence type="ECO:0000313" key="4">
    <source>
        <dbReference type="Proteomes" id="UP000429607"/>
    </source>
</evidence>
<dbReference type="EMBL" id="QXFV01000548">
    <property type="protein sequence ID" value="KAE9034456.1"/>
    <property type="molecule type" value="Genomic_DNA"/>
</dbReference>
<keyword evidence="5" id="KW-1185">Reference proteome</keyword>
<dbReference type="Proteomes" id="UP000434957">
    <property type="component" value="Unassembled WGS sequence"/>
</dbReference>
<proteinExistence type="predicted"/>
<dbReference type="AlphaFoldDB" id="A0A6A3MTP5"/>
<evidence type="ECO:0000313" key="3">
    <source>
        <dbReference type="EMBL" id="KAE9341319.1"/>
    </source>
</evidence>
<dbReference type="EMBL" id="QXFT01000537">
    <property type="protein sequence ID" value="KAE9341319.1"/>
    <property type="molecule type" value="Genomic_DNA"/>
</dbReference>
<evidence type="ECO:0000313" key="6">
    <source>
        <dbReference type="Proteomes" id="UP000435112"/>
    </source>
</evidence>
<protein>
    <submittedName>
        <fullName evidence="2">Uncharacterized protein</fullName>
    </submittedName>
</protein>
<dbReference type="EMBL" id="QXFU01000536">
    <property type="protein sequence ID" value="KAE9030679.1"/>
    <property type="molecule type" value="Genomic_DNA"/>
</dbReference>
<evidence type="ECO:0000313" key="1">
    <source>
        <dbReference type="EMBL" id="KAE9030679.1"/>
    </source>
</evidence>
<reference evidence="4 6" key="1">
    <citation type="submission" date="2018-09" db="EMBL/GenBank/DDBJ databases">
        <title>Genomic investigation of the strawberry pathogen Phytophthora fragariae indicates pathogenicity is determined by transcriptional variation in three key races.</title>
        <authorList>
            <person name="Adams T.M."/>
            <person name="Armitage A.D."/>
            <person name="Sobczyk M.K."/>
            <person name="Bates H.J."/>
            <person name="Dunwell J.M."/>
            <person name="Nellist C.F."/>
            <person name="Harrison R.J."/>
        </authorList>
    </citation>
    <scope>NUCLEOTIDE SEQUENCE [LARGE SCALE GENOMIC DNA]</scope>
    <source>
        <strain evidence="2 4">SCRP249</strain>
        <strain evidence="1 6">SCRP324</strain>
        <strain evidence="3 5">SCRP333</strain>
    </source>
</reference>
<evidence type="ECO:0000313" key="5">
    <source>
        <dbReference type="Proteomes" id="UP000434957"/>
    </source>
</evidence>